<dbReference type="Proteomes" id="UP000192328">
    <property type="component" value="Unassembled WGS sequence"/>
</dbReference>
<dbReference type="EMBL" id="FWXZ01000001">
    <property type="protein sequence ID" value="SMC36854.1"/>
    <property type="molecule type" value="Genomic_DNA"/>
</dbReference>
<organism evidence="1 2">
    <name type="scientific">Aristaeella lactis</name>
    <dbReference type="NCBI Taxonomy" id="3046383"/>
    <lineage>
        <taxon>Bacteria</taxon>
        <taxon>Bacillati</taxon>
        <taxon>Bacillota</taxon>
        <taxon>Clostridia</taxon>
        <taxon>Eubacteriales</taxon>
        <taxon>Aristaeellaceae</taxon>
        <taxon>Aristaeella</taxon>
    </lineage>
</organism>
<evidence type="ECO:0000313" key="1">
    <source>
        <dbReference type="EMBL" id="SMC36854.1"/>
    </source>
</evidence>
<name>A0AC61PHU2_9FIRM</name>
<comment type="caution">
    <text evidence="1">The sequence shown here is derived from an EMBL/GenBank/DDBJ whole genome shotgun (WGS) entry which is preliminary data.</text>
</comment>
<proteinExistence type="predicted"/>
<accession>A0AC61PHU2</accession>
<gene>
    <name evidence="1" type="ORF">SAMN06297397_0346</name>
</gene>
<protein>
    <submittedName>
        <fullName evidence="1">Uncharacterized protein</fullName>
    </submittedName>
</protein>
<sequence>MLRQSNTRALHWVDKTLSVLRADQLEACEKDLAGLPSHCVFDPECSDQEAETLYALSYYAEEDRRNAGSPVLHTAEELRSRVLHLFSKEAALLSVDEHVLMVRAVLLGGVVPLSDWNDLIPARGLVRRLWGRVEGTAEKSKFLLPHQLCAAALLLLTDEKHKEMRELISLFSQSIEDTLYLMGASPAAGPMRHLAQQLKGTPCEDHPELINRFLLSGFDYVYDRSGGLLLIHPGLAEPEKLMGITHAEMDPQSLNSASASLGDLESPLYERLVCLLDDVTRPEISSEDAVEDLIILAKQDVSLKDMTEVLSSMLICRPTPEMLTALMDLSVRIPRWINLSTSRVQ</sequence>
<keyword evidence="2" id="KW-1185">Reference proteome</keyword>
<reference evidence="1" key="1">
    <citation type="submission" date="2017-04" db="EMBL/GenBank/DDBJ databases">
        <authorList>
            <person name="Varghese N."/>
            <person name="Submissions S."/>
        </authorList>
    </citation>
    <scope>NUCLEOTIDE SEQUENCE</scope>
    <source>
        <strain evidence="1">WTE2008</strain>
    </source>
</reference>
<evidence type="ECO:0000313" key="2">
    <source>
        <dbReference type="Proteomes" id="UP000192328"/>
    </source>
</evidence>